<evidence type="ECO:0000256" key="2">
    <source>
        <dbReference type="ARBA" id="ARBA00022692"/>
    </source>
</evidence>
<evidence type="ECO:0000256" key="3">
    <source>
        <dbReference type="ARBA" id="ARBA00022989"/>
    </source>
</evidence>
<accession>A0A0C7R531</accession>
<dbReference type="EMBL" id="CEKZ01000003">
    <property type="protein sequence ID" value="CEQ03965.1"/>
    <property type="molecule type" value="Genomic_DNA"/>
</dbReference>
<evidence type="ECO:0000256" key="5">
    <source>
        <dbReference type="SAM" id="Phobius"/>
    </source>
</evidence>
<evidence type="ECO:0000256" key="1">
    <source>
        <dbReference type="ARBA" id="ARBA00004141"/>
    </source>
</evidence>
<reference evidence="6 7" key="1">
    <citation type="submission" date="2015-01" db="EMBL/GenBank/DDBJ databases">
        <authorList>
            <person name="Aslett A.Martin."/>
            <person name="De Silva Nishadi"/>
        </authorList>
    </citation>
    <scope>NUCLEOTIDE SEQUENCE [LARGE SCALE GENOMIC DNA]</scope>
    <source>
        <strain evidence="6 7">R28058</strain>
    </source>
</reference>
<evidence type="ECO:0000313" key="7">
    <source>
        <dbReference type="Proteomes" id="UP000049127"/>
    </source>
</evidence>
<feature type="transmembrane region" description="Helical" evidence="5">
    <location>
        <begin position="57"/>
        <end position="74"/>
    </location>
</feature>
<evidence type="ECO:0000313" key="6">
    <source>
        <dbReference type="EMBL" id="CEQ03965.1"/>
    </source>
</evidence>
<keyword evidence="2 5" id="KW-0812">Transmembrane</keyword>
<evidence type="ECO:0000256" key="4">
    <source>
        <dbReference type="ARBA" id="ARBA00023136"/>
    </source>
</evidence>
<organism evidence="6 7">
    <name type="scientific">Paraclostridium sordellii</name>
    <name type="common">Clostridium sordellii</name>
    <dbReference type="NCBI Taxonomy" id="1505"/>
    <lineage>
        <taxon>Bacteria</taxon>
        <taxon>Bacillati</taxon>
        <taxon>Bacillota</taxon>
        <taxon>Clostridia</taxon>
        <taxon>Peptostreptococcales</taxon>
        <taxon>Peptostreptococcaceae</taxon>
        <taxon>Paraclostridium</taxon>
    </lineage>
</organism>
<dbReference type="Proteomes" id="UP000049127">
    <property type="component" value="Unassembled WGS sequence"/>
</dbReference>
<keyword evidence="4 5" id="KW-0472">Membrane</keyword>
<feature type="transmembrane region" description="Helical" evidence="5">
    <location>
        <begin position="79"/>
        <end position="100"/>
    </location>
</feature>
<name>A0A0C7R531_PARSO</name>
<protein>
    <submittedName>
        <fullName evidence="6">Uncharacterized protein conserved in bacteria</fullName>
    </submittedName>
</protein>
<dbReference type="OrthoDB" id="1752837at2"/>
<comment type="subcellular location">
    <subcellularLocation>
        <location evidence="1">Membrane</location>
        <topology evidence="1">Multi-pass membrane protein</topology>
    </subcellularLocation>
</comment>
<feature type="transmembrane region" description="Helical" evidence="5">
    <location>
        <begin position="12"/>
        <end position="37"/>
    </location>
</feature>
<sequence>MDEYKRCTKNESSIMMIITLAIMFLNIVGVIIAFIAWKVYGKDSQFIKRNGLRAIDFYISFVIYELIVLLLCVIKIGTYLLPVMTIIYAAILIMAIISYYKHKEFNFPLNLRILYRLGVK</sequence>
<dbReference type="InterPro" id="IPR019109">
    <property type="entry name" value="MamF_MmsF"/>
</dbReference>
<dbReference type="AlphaFoldDB" id="A0A0C7R531"/>
<keyword evidence="3 5" id="KW-1133">Transmembrane helix</keyword>
<dbReference type="RefSeq" id="WP_055342081.1">
    <property type="nucleotide sequence ID" value="NZ_CDNI01000003.1"/>
</dbReference>
<gene>
    <name evidence="6" type="ORF">R28058_16981</name>
</gene>
<dbReference type="Pfam" id="PF09685">
    <property type="entry name" value="MamF_MmsF"/>
    <property type="match status" value="1"/>
</dbReference>
<proteinExistence type="predicted"/>